<dbReference type="PROSITE" id="PS50106">
    <property type="entry name" value="PDZ"/>
    <property type="match status" value="1"/>
</dbReference>
<dbReference type="InterPro" id="IPR001478">
    <property type="entry name" value="PDZ"/>
</dbReference>
<evidence type="ECO:0000313" key="3">
    <source>
        <dbReference type="EMBL" id="TWT94402.1"/>
    </source>
</evidence>
<feature type="domain" description="PDZ" evidence="2">
    <location>
        <begin position="325"/>
        <end position="404"/>
    </location>
</feature>
<dbReference type="Gene3D" id="1.25.10.10">
    <property type="entry name" value="Leucine-rich Repeat Variant"/>
    <property type="match status" value="1"/>
</dbReference>
<evidence type="ECO:0000313" key="4">
    <source>
        <dbReference type="Proteomes" id="UP000320176"/>
    </source>
</evidence>
<dbReference type="EMBL" id="SJPN01000007">
    <property type="protein sequence ID" value="TWT94402.1"/>
    <property type="molecule type" value="Genomic_DNA"/>
</dbReference>
<dbReference type="Pfam" id="PF00595">
    <property type="entry name" value="PDZ"/>
    <property type="match status" value="1"/>
</dbReference>
<organism evidence="3 4">
    <name type="scientific">Stieleria varia</name>
    <dbReference type="NCBI Taxonomy" id="2528005"/>
    <lineage>
        <taxon>Bacteria</taxon>
        <taxon>Pseudomonadati</taxon>
        <taxon>Planctomycetota</taxon>
        <taxon>Planctomycetia</taxon>
        <taxon>Pirellulales</taxon>
        <taxon>Pirellulaceae</taxon>
        <taxon>Stieleria</taxon>
    </lineage>
</organism>
<dbReference type="Gene3D" id="2.30.42.10">
    <property type="match status" value="1"/>
</dbReference>
<dbReference type="InterPro" id="IPR011989">
    <property type="entry name" value="ARM-like"/>
</dbReference>
<name>A0A5C6A3C1_9BACT</name>
<dbReference type="SUPFAM" id="SSF50156">
    <property type="entry name" value="PDZ domain-like"/>
    <property type="match status" value="1"/>
</dbReference>
<feature type="region of interest" description="Disordered" evidence="1">
    <location>
        <begin position="54"/>
        <end position="73"/>
    </location>
</feature>
<evidence type="ECO:0000259" key="2">
    <source>
        <dbReference type="PROSITE" id="PS50106"/>
    </source>
</evidence>
<gene>
    <name evidence="3" type="ORF">Pla52n_52230</name>
</gene>
<protein>
    <submittedName>
        <fullName evidence="3">PDZ domain (Also known as DHR or GLGF)</fullName>
    </submittedName>
</protein>
<keyword evidence="4" id="KW-1185">Reference proteome</keyword>
<dbReference type="SMART" id="SM00228">
    <property type="entry name" value="PDZ"/>
    <property type="match status" value="1"/>
</dbReference>
<dbReference type="OrthoDB" id="251597at2"/>
<evidence type="ECO:0000256" key="1">
    <source>
        <dbReference type="SAM" id="MobiDB-lite"/>
    </source>
</evidence>
<proteinExistence type="predicted"/>
<reference evidence="3 4" key="1">
    <citation type="submission" date="2019-02" db="EMBL/GenBank/DDBJ databases">
        <title>Deep-cultivation of Planctomycetes and their phenomic and genomic characterization uncovers novel biology.</title>
        <authorList>
            <person name="Wiegand S."/>
            <person name="Jogler M."/>
            <person name="Boedeker C."/>
            <person name="Pinto D."/>
            <person name="Vollmers J."/>
            <person name="Rivas-Marin E."/>
            <person name="Kohn T."/>
            <person name="Peeters S.H."/>
            <person name="Heuer A."/>
            <person name="Rast P."/>
            <person name="Oberbeckmann S."/>
            <person name="Bunk B."/>
            <person name="Jeske O."/>
            <person name="Meyerdierks A."/>
            <person name="Storesund J.E."/>
            <person name="Kallscheuer N."/>
            <person name="Luecker S."/>
            <person name="Lage O.M."/>
            <person name="Pohl T."/>
            <person name="Merkel B.J."/>
            <person name="Hornburger P."/>
            <person name="Mueller R.-W."/>
            <person name="Bruemmer F."/>
            <person name="Labrenz M."/>
            <person name="Spormann A.M."/>
            <person name="Op Den Camp H."/>
            <person name="Overmann J."/>
            <person name="Amann R."/>
            <person name="Jetten M.S.M."/>
            <person name="Mascher T."/>
            <person name="Medema M.H."/>
            <person name="Devos D.P."/>
            <person name="Kaster A.-K."/>
            <person name="Ovreas L."/>
            <person name="Rohde M."/>
            <person name="Galperin M.Y."/>
            <person name="Jogler C."/>
        </authorList>
    </citation>
    <scope>NUCLEOTIDE SEQUENCE [LARGE SCALE GENOMIC DNA]</scope>
    <source>
        <strain evidence="3 4">Pla52n</strain>
    </source>
</reference>
<dbReference type="Proteomes" id="UP000320176">
    <property type="component" value="Unassembled WGS sequence"/>
</dbReference>
<sequence length="421" mass="46079">MTVQRPFPPPAVRLPTDKLLFVFAAIALVSFLAPLQIIAPCSADDGDVATANADTTASQDVSDSADSDSVDSSLDPQYWAEQLGHDRFLRRESATRELIQLGDAAVDPLVAVIDNGNLEVNQRAISILSAIALQQSPKEDDGAYGALLTLSDTSAGSRLSMVQRALAEIAATRREQAESILRDAGYFIGADHFSFSLSTLIIPVKMLRVDGSWKDEPDTVTWLRWLTDIQYAEIRGDAVCTDVIKQLAKMPSLQYLAIIDGDLDAEAISEMKSMAQLKELELRYVSLDDEKRELLSSVPIRLTLSIMGTGTSEEQADQMRRDLPGLAIIHHNGGFLGVNCSTRSEACIIDAIVRESAAEAAGLRPGDMIIGIDQTEVEQFSDLQQAVKQRKAGDEIEVRYRRLNLGEVATVKATLRKYRSR</sequence>
<dbReference type="RefSeq" id="WP_146522276.1">
    <property type="nucleotide sequence ID" value="NZ_CP151726.1"/>
</dbReference>
<accession>A0A5C6A3C1</accession>
<comment type="caution">
    <text evidence="3">The sequence shown here is derived from an EMBL/GenBank/DDBJ whole genome shotgun (WGS) entry which is preliminary data.</text>
</comment>
<dbReference type="AlphaFoldDB" id="A0A5C6A3C1"/>
<dbReference type="InterPro" id="IPR036034">
    <property type="entry name" value="PDZ_sf"/>
</dbReference>